<protein>
    <submittedName>
        <fullName evidence="2">Uncharacterized protein</fullName>
    </submittedName>
</protein>
<accession>A0AAD7DF20</accession>
<proteinExistence type="predicted"/>
<dbReference type="Proteomes" id="UP001215598">
    <property type="component" value="Unassembled WGS sequence"/>
</dbReference>
<feature type="compositionally biased region" description="Low complexity" evidence="1">
    <location>
        <begin position="59"/>
        <end position="71"/>
    </location>
</feature>
<dbReference type="AlphaFoldDB" id="A0AAD7DF20"/>
<evidence type="ECO:0000256" key="1">
    <source>
        <dbReference type="SAM" id="MobiDB-lite"/>
    </source>
</evidence>
<evidence type="ECO:0000313" key="3">
    <source>
        <dbReference type="Proteomes" id="UP001215598"/>
    </source>
</evidence>
<gene>
    <name evidence="2" type="ORF">B0H16DRAFT_1487045</name>
</gene>
<evidence type="ECO:0000313" key="2">
    <source>
        <dbReference type="EMBL" id="KAJ7690152.1"/>
    </source>
</evidence>
<organism evidence="2 3">
    <name type="scientific">Mycena metata</name>
    <dbReference type="NCBI Taxonomy" id="1033252"/>
    <lineage>
        <taxon>Eukaryota</taxon>
        <taxon>Fungi</taxon>
        <taxon>Dikarya</taxon>
        <taxon>Basidiomycota</taxon>
        <taxon>Agaricomycotina</taxon>
        <taxon>Agaricomycetes</taxon>
        <taxon>Agaricomycetidae</taxon>
        <taxon>Agaricales</taxon>
        <taxon>Marasmiineae</taxon>
        <taxon>Mycenaceae</taxon>
        <taxon>Mycena</taxon>
    </lineage>
</organism>
<keyword evidence="3" id="KW-1185">Reference proteome</keyword>
<dbReference type="EMBL" id="JARKIB010000860">
    <property type="protein sequence ID" value="KAJ7690152.1"/>
    <property type="molecule type" value="Genomic_DNA"/>
</dbReference>
<reference evidence="2" key="1">
    <citation type="submission" date="2023-03" db="EMBL/GenBank/DDBJ databases">
        <title>Massive genome expansion in bonnet fungi (Mycena s.s.) driven by repeated elements and novel gene families across ecological guilds.</title>
        <authorList>
            <consortium name="Lawrence Berkeley National Laboratory"/>
            <person name="Harder C.B."/>
            <person name="Miyauchi S."/>
            <person name="Viragh M."/>
            <person name="Kuo A."/>
            <person name="Thoen E."/>
            <person name="Andreopoulos B."/>
            <person name="Lu D."/>
            <person name="Skrede I."/>
            <person name="Drula E."/>
            <person name="Henrissat B."/>
            <person name="Morin E."/>
            <person name="Kohler A."/>
            <person name="Barry K."/>
            <person name="LaButti K."/>
            <person name="Morin E."/>
            <person name="Salamov A."/>
            <person name="Lipzen A."/>
            <person name="Mereny Z."/>
            <person name="Hegedus B."/>
            <person name="Baldrian P."/>
            <person name="Stursova M."/>
            <person name="Weitz H."/>
            <person name="Taylor A."/>
            <person name="Grigoriev I.V."/>
            <person name="Nagy L.G."/>
            <person name="Martin F."/>
            <person name="Kauserud H."/>
        </authorList>
    </citation>
    <scope>NUCLEOTIDE SEQUENCE</scope>
    <source>
        <strain evidence="2">CBHHK182m</strain>
    </source>
</reference>
<sequence>MSRDLEAELRDLEAGKEQLPSYFLEIARAPMRSQANLRMAASQRRPADRYSLLHPDRSPSPLSLPPASMSSQPRGQCSRCNACAAWLPSPLYLACTTTHGHGGSQLQSSPRREILLWEATTFCLCTALWLSHNNLPIPLPQPALPPREPLPAPQRPAANPLRGPDGWLRWGPCPASAGTSLPHGTMANVFVNHFGSRTAYPGNPTVQTRDIYVACWPMLAFGSHYEPDEYPAPKIEISNERAKLYATRLKDVGLLFKIQ</sequence>
<name>A0AAD7DF20_9AGAR</name>
<feature type="non-terminal residue" evidence="2">
    <location>
        <position position="1"/>
    </location>
</feature>
<feature type="region of interest" description="Disordered" evidence="1">
    <location>
        <begin position="46"/>
        <end position="71"/>
    </location>
</feature>
<comment type="caution">
    <text evidence="2">The sequence shown here is derived from an EMBL/GenBank/DDBJ whole genome shotgun (WGS) entry which is preliminary data.</text>
</comment>